<feature type="binding site" evidence="3">
    <location>
        <position position="61"/>
    </location>
    <ligand>
        <name>Zn(2+)</name>
        <dbReference type="ChEBI" id="CHEBI:29105"/>
        <label>1</label>
        <note>catalytic</note>
    </ligand>
</feature>
<dbReference type="Proteomes" id="UP000216339">
    <property type="component" value="Unassembled WGS sequence"/>
</dbReference>
<evidence type="ECO:0000313" key="6">
    <source>
        <dbReference type="Proteomes" id="UP000216339"/>
    </source>
</evidence>
<keyword evidence="1" id="KW-0645">Protease</keyword>
<evidence type="ECO:0000313" key="5">
    <source>
        <dbReference type="EMBL" id="PAP76704.1"/>
    </source>
</evidence>
<dbReference type="SUPFAM" id="SSF51338">
    <property type="entry name" value="Composite domain of metallo-dependent hydrolases"/>
    <property type="match status" value="1"/>
</dbReference>
<keyword evidence="1 3" id="KW-0862">Zinc</keyword>
<feature type="binding site" evidence="3">
    <location>
        <position position="63"/>
    </location>
    <ligand>
        <name>Zn(2+)</name>
        <dbReference type="ChEBI" id="CHEBI:29105"/>
        <label>1</label>
        <note>catalytic</note>
    </ligand>
</feature>
<feature type="binding site" evidence="3">
    <location>
        <position position="224"/>
    </location>
    <ligand>
        <name>Zn(2+)</name>
        <dbReference type="ChEBI" id="CHEBI:29105"/>
        <label>2</label>
        <note>catalytic</note>
    </ligand>
</feature>
<comment type="subcellular location">
    <subcellularLocation>
        <location evidence="1">Cytoplasm</location>
    </subcellularLocation>
</comment>
<dbReference type="InterPro" id="IPR010229">
    <property type="entry name" value="Pept_M38_dipep"/>
</dbReference>
<comment type="caution">
    <text evidence="5">The sequence shown here is derived from an EMBL/GenBank/DDBJ whole genome shotgun (WGS) entry which is preliminary data.</text>
</comment>
<dbReference type="GO" id="GO:0016810">
    <property type="term" value="F:hydrolase activity, acting on carbon-nitrogen (but not peptide) bonds"/>
    <property type="evidence" value="ECO:0007669"/>
    <property type="project" value="InterPro"/>
</dbReference>
<dbReference type="PANTHER" id="PTHR11647">
    <property type="entry name" value="HYDRANTOINASE/DIHYDROPYRIMIDINASE FAMILY MEMBER"/>
    <property type="match status" value="1"/>
</dbReference>
<dbReference type="Gene3D" id="2.30.40.10">
    <property type="entry name" value="Urease, subunit C, domain 1"/>
    <property type="match status" value="1"/>
</dbReference>
<keyword evidence="6" id="KW-1185">Reference proteome</keyword>
<dbReference type="AlphaFoldDB" id="A0A271J0Z1"/>
<feature type="binding site" evidence="3">
    <location>
        <position position="283"/>
    </location>
    <ligand>
        <name>Zn(2+)</name>
        <dbReference type="ChEBI" id="CHEBI:29105"/>
        <label>1</label>
        <note>catalytic</note>
    </ligand>
</feature>
<gene>
    <name evidence="5" type="ORF">BSZ37_09760</name>
</gene>
<comment type="cofactor">
    <cofactor evidence="1 3">
        <name>Zn(2+)</name>
        <dbReference type="ChEBI" id="CHEBI:29105"/>
    </cofactor>
    <text evidence="1 3">Binds 2 Zn(2+) ions per subunit.</text>
</comment>
<comment type="PTM">
    <text evidence="1">Carboxylation allows a single lysine to coordinate two zinc ions.</text>
</comment>
<protein>
    <recommendedName>
        <fullName evidence="1">Isoaspartyl dipeptidase</fullName>
        <ecNumber evidence="1">3.4.19.-</ecNumber>
    </recommendedName>
</protein>
<organism evidence="5 6">
    <name type="scientific">Rubrivirga marina</name>
    <dbReference type="NCBI Taxonomy" id="1196024"/>
    <lineage>
        <taxon>Bacteria</taxon>
        <taxon>Pseudomonadati</taxon>
        <taxon>Rhodothermota</taxon>
        <taxon>Rhodothermia</taxon>
        <taxon>Rhodothermales</taxon>
        <taxon>Rubricoccaceae</taxon>
        <taxon>Rubrivirga</taxon>
    </lineage>
</organism>
<dbReference type="InterPro" id="IPR006680">
    <property type="entry name" value="Amidohydro-rel"/>
</dbReference>
<sequence length="386" mass="40616">MLTLLTNADVYAPAPLGRRHVLVAGGSIVSITKRVPEITGVPIDVVDLGGRRLVPGFIDAHVHVTGGGGEAGPETAAPAPALSRYTTAGVTSVVGLLGTDDTTRTTAGLLRQVYALRRQGLSAWAWTGGYHLPPTTLTGAVRTDIATVEPILGFGELAISDHRSSQPTMHEVARVAADCHVAGLMTGKAGVLHLHLGDGARGLGMIRDLLDTTELPARTFHPTHVNRRSGLLDEALDLAARGVTIDVTAFPPAFATDDEVLAAKAVERFIEAGHLARLTVSSDGGGCLPHFRDGELVRMDFATSGALADLLADLLGRGVPLEDALPPFTATPAHYLRLPNKGEIVEGGDADLVVLGDDRPTEVMARGRWHVRDSRPVVRGTFETSD</sequence>
<dbReference type="GO" id="GO:0008237">
    <property type="term" value="F:metallopeptidase activity"/>
    <property type="evidence" value="ECO:0007669"/>
    <property type="project" value="UniProtKB-KW"/>
</dbReference>
<feature type="domain" description="Amidohydrolase-related" evidence="4">
    <location>
        <begin position="53"/>
        <end position="369"/>
    </location>
</feature>
<proteinExistence type="inferred from homology"/>
<dbReference type="InterPro" id="IPR050378">
    <property type="entry name" value="Metallo-dep_Hydrolases_sf"/>
</dbReference>
<dbReference type="EC" id="3.4.19.-" evidence="1"/>
<dbReference type="PIRSF" id="PIRSF001238">
    <property type="entry name" value="IadA"/>
    <property type="match status" value="1"/>
</dbReference>
<dbReference type="OrthoDB" id="9797498at2"/>
<dbReference type="Gene3D" id="3.20.20.140">
    <property type="entry name" value="Metal-dependent hydrolases"/>
    <property type="match status" value="1"/>
</dbReference>
<dbReference type="RefSeq" id="WP_095510367.1">
    <property type="nucleotide sequence ID" value="NZ_MQWD01000001.1"/>
</dbReference>
<dbReference type="GO" id="GO:0005737">
    <property type="term" value="C:cytoplasm"/>
    <property type="evidence" value="ECO:0007669"/>
    <property type="project" value="UniProtKB-SubCell"/>
</dbReference>
<dbReference type="InterPro" id="IPR011059">
    <property type="entry name" value="Metal-dep_hydrolase_composite"/>
</dbReference>
<evidence type="ECO:0000256" key="2">
    <source>
        <dbReference type="PIRSR" id="PIRSR001238-1"/>
    </source>
</evidence>
<accession>A0A271J0Z1</accession>
<dbReference type="GO" id="GO:0006508">
    <property type="term" value="P:proteolysis"/>
    <property type="evidence" value="ECO:0007669"/>
    <property type="project" value="UniProtKB-KW"/>
</dbReference>
<evidence type="ECO:0000256" key="3">
    <source>
        <dbReference type="PIRSR" id="PIRSR001238-3"/>
    </source>
</evidence>
<feature type="binding site" evidence="3">
    <location>
        <position position="195"/>
    </location>
    <ligand>
        <name>Zn(2+)</name>
        <dbReference type="ChEBI" id="CHEBI:29105"/>
        <label>2</label>
        <note>catalytic</note>
    </ligand>
</feature>
<dbReference type="EMBL" id="MQWD01000001">
    <property type="protein sequence ID" value="PAP76704.1"/>
    <property type="molecule type" value="Genomic_DNA"/>
</dbReference>
<reference evidence="5 6" key="1">
    <citation type="submission" date="2016-11" db="EMBL/GenBank/DDBJ databases">
        <title>Study of marine rhodopsin-containing bacteria.</title>
        <authorList>
            <person name="Yoshizawa S."/>
            <person name="Kumagai Y."/>
            <person name="Kogure K."/>
        </authorList>
    </citation>
    <scope>NUCLEOTIDE SEQUENCE [LARGE SCALE GENOMIC DNA]</scope>
    <source>
        <strain evidence="5 6">SAORIC-28</strain>
    </source>
</reference>
<dbReference type="GO" id="GO:0046872">
    <property type="term" value="F:metal ion binding"/>
    <property type="evidence" value="ECO:0007669"/>
    <property type="project" value="UniProtKB-KW"/>
</dbReference>
<dbReference type="NCBIfam" id="TIGR01975">
    <property type="entry name" value="isoAsp_dipep"/>
    <property type="match status" value="1"/>
</dbReference>
<dbReference type="PANTHER" id="PTHR11647:SF1">
    <property type="entry name" value="COLLAPSIN RESPONSE MEDIATOR PROTEIN"/>
    <property type="match status" value="1"/>
</dbReference>
<comment type="similarity">
    <text evidence="1">Belongs to the peptidase M38 family.</text>
</comment>
<name>A0A271J0Z1_9BACT</name>
<keyword evidence="1 3" id="KW-0479">Metal-binding</keyword>
<comment type="function">
    <text evidence="1">Catalyzes the hydrolytic cleavage of a subset of L-isoaspartyl (L-beta-aspartyl) dipeptides. Used to degrade proteins damaged by L-isoaspartyl residues formation.</text>
</comment>
<dbReference type="GO" id="GO:0008798">
    <property type="term" value="F:beta-aspartyl-peptidase activity"/>
    <property type="evidence" value="ECO:0007669"/>
    <property type="project" value="InterPro"/>
</dbReference>
<evidence type="ECO:0000256" key="1">
    <source>
        <dbReference type="PIRNR" id="PIRNR001238"/>
    </source>
</evidence>
<keyword evidence="1" id="KW-0378">Hydrolase</keyword>
<keyword evidence="1" id="KW-0482">Metalloprotease</keyword>
<dbReference type="InterPro" id="IPR032466">
    <property type="entry name" value="Metal_Hydrolase"/>
</dbReference>
<dbReference type="SUPFAM" id="SSF51556">
    <property type="entry name" value="Metallo-dependent hydrolases"/>
    <property type="match status" value="1"/>
</dbReference>
<evidence type="ECO:0000259" key="4">
    <source>
        <dbReference type="Pfam" id="PF01979"/>
    </source>
</evidence>
<dbReference type="Pfam" id="PF01979">
    <property type="entry name" value="Amidohydro_1"/>
    <property type="match status" value="1"/>
</dbReference>
<feature type="active site" description="Proton acceptor" evidence="2">
    <location>
        <position position="283"/>
    </location>
</feature>